<dbReference type="GO" id="GO:0006265">
    <property type="term" value="P:DNA topological change"/>
    <property type="evidence" value="ECO:0007669"/>
    <property type="project" value="UniProtKB-UniRule"/>
</dbReference>
<organism evidence="14 15">
    <name type="scientific">Sphingomonas panacis</name>
    <dbReference type="NCBI Taxonomy" id="1560345"/>
    <lineage>
        <taxon>Bacteria</taxon>
        <taxon>Pseudomonadati</taxon>
        <taxon>Pseudomonadota</taxon>
        <taxon>Alphaproteobacteria</taxon>
        <taxon>Sphingomonadales</taxon>
        <taxon>Sphingomonadaceae</taxon>
        <taxon>Sphingomonas</taxon>
    </lineage>
</organism>
<feature type="site" description="Interaction with DNA" evidence="10">
    <location>
        <position position="31"/>
    </location>
</feature>
<dbReference type="SMART" id="SM00437">
    <property type="entry name" value="TOP1Ac"/>
    <property type="match status" value="1"/>
</dbReference>
<evidence type="ECO:0000256" key="10">
    <source>
        <dbReference type="HAMAP-Rule" id="MF_00952"/>
    </source>
</evidence>
<keyword evidence="3" id="KW-0479">Metal-binding</keyword>
<dbReference type="HAMAP" id="MF_00952">
    <property type="entry name" value="Topoisom_1_prok"/>
    <property type="match status" value="1"/>
</dbReference>
<dbReference type="Pfam" id="PF01131">
    <property type="entry name" value="Topoisom_bac"/>
    <property type="match status" value="1"/>
</dbReference>
<comment type="caution">
    <text evidence="10">Lacks conserved residue(s) required for the propagation of feature annotation.</text>
</comment>
<dbReference type="STRING" id="1560345.AWL63_05145"/>
<evidence type="ECO:0000259" key="12">
    <source>
        <dbReference type="PROSITE" id="PS50880"/>
    </source>
</evidence>
<dbReference type="Gene3D" id="2.70.20.10">
    <property type="entry name" value="Topoisomerase I, domain 3"/>
    <property type="match status" value="1"/>
</dbReference>
<feature type="region of interest" description="Interaction with DNA" evidence="10">
    <location>
        <begin position="164"/>
        <end position="169"/>
    </location>
</feature>
<feature type="site" description="Interaction with DNA" evidence="10">
    <location>
        <position position="483"/>
    </location>
</feature>
<dbReference type="InterPro" id="IPR003602">
    <property type="entry name" value="Topo_IA_DNA-bd_dom"/>
</dbReference>
<dbReference type="Pfam" id="PF01751">
    <property type="entry name" value="Toprim"/>
    <property type="match status" value="1"/>
</dbReference>
<dbReference type="OrthoDB" id="9804262at2"/>
<gene>
    <name evidence="10" type="primary">topA</name>
    <name evidence="14" type="ORF">AWL63_05145</name>
</gene>
<dbReference type="SUPFAM" id="SSF57783">
    <property type="entry name" value="Zinc beta-ribbon"/>
    <property type="match status" value="1"/>
</dbReference>
<dbReference type="Pfam" id="PF01396">
    <property type="entry name" value="Zn_ribbon_Top1"/>
    <property type="match status" value="1"/>
</dbReference>
<evidence type="ECO:0000256" key="6">
    <source>
        <dbReference type="ARBA" id="ARBA00022842"/>
    </source>
</evidence>
<dbReference type="InterPro" id="IPR000380">
    <property type="entry name" value="Topo_IA"/>
</dbReference>
<dbReference type="Proteomes" id="UP000094256">
    <property type="component" value="Chromosome"/>
</dbReference>
<feature type="domain" description="Toprim" evidence="12">
    <location>
        <begin position="1"/>
        <end position="114"/>
    </location>
</feature>
<dbReference type="GO" id="GO:0005694">
    <property type="term" value="C:chromosome"/>
    <property type="evidence" value="ECO:0007669"/>
    <property type="project" value="InterPro"/>
</dbReference>
<dbReference type="AlphaFoldDB" id="A0A1B3Z7N9"/>
<dbReference type="SMART" id="SM00436">
    <property type="entry name" value="TOP1Bc"/>
    <property type="match status" value="1"/>
</dbReference>
<reference evidence="14 15" key="1">
    <citation type="submission" date="2016-01" db="EMBL/GenBank/DDBJ databases">
        <title>Complete genome and mega plasmid sequence of Sphingomonas panacis DCY99 elicits systemic resistance in rice to Xanthomonas oryzae.</title>
        <authorList>
            <person name="Kim Y.J."/>
            <person name="Yang D.C."/>
            <person name="Sing P."/>
        </authorList>
    </citation>
    <scope>NUCLEOTIDE SEQUENCE [LARGE SCALE GENOMIC DNA]</scope>
    <source>
        <strain evidence="14 15">DCY99</strain>
    </source>
</reference>
<keyword evidence="5" id="KW-0862">Zinc</keyword>
<dbReference type="PANTHER" id="PTHR42785:SF1">
    <property type="entry name" value="DNA TOPOISOMERASE"/>
    <property type="match status" value="1"/>
</dbReference>
<evidence type="ECO:0000313" key="15">
    <source>
        <dbReference type="Proteomes" id="UP000094256"/>
    </source>
</evidence>
<evidence type="ECO:0000256" key="8">
    <source>
        <dbReference type="ARBA" id="ARBA00023125"/>
    </source>
</evidence>
<feature type="site" description="Interaction with DNA" evidence="10">
    <location>
        <position position="156"/>
    </location>
</feature>
<dbReference type="Gene3D" id="3.30.65.10">
    <property type="entry name" value="Bacterial Topoisomerase I, domain 1"/>
    <property type="match status" value="1"/>
</dbReference>
<name>A0A1B3Z7N9_9SPHN</name>
<dbReference type="Pfam" id="PF13368">
    <property type="entry name" value="Toprim_C_rpt"/>
    <property type="match status" value="3"/>
</dbReference>
<dbReference type="InterPro" id="IPR025589">
    <property type="entry name" value="Toprim_C_rpt"/>
</dbReference>
<dbReference type="SUPFAM" id="SSF56712">
    <property type="entry name" value="Prokaryotic type I DNA topoisomerase"/>
    <property type="match status" value="1"/>
</dbReference>
<dbReference type="PANTHER" id="PTHR42785">
    <property type="entry name" value="DNA TOPOISOMERASE, TYPE IA, CORE"/>
    <property type="match status" value="1"/>
</dbReference>
<evidence type="ECO:0000256" key="1">
    <source>
        <dbReference type="ARBA" id="ARBA00000213"/>
    </source>
</evidence>
<dbReference type="GO" id="GO:0008270">
    <property type="term" value="F:zinc ion binding"/>
    <property type="evidence" value="ECO:0007669"/>
    <property type="project" value="UniProtKB-KW"/>
</dbReference>
<dbReference type="GO" id="GO:0003677">
    <property type="term" value="F:DNA binding"/>
    <property type="evidence" value="ECO:0007669"/>
    <property type="project" value="UniProtKB-KW"/>
</dbReference>
<proteinExistence type="inferred from homology"/>
<dbReference type="InterPro" id="IPR003601">
    <property type="entry name" value="Topo_IA_2"/>
</dbReference>
<dbReference type="CDD" id="cd00186">
    <property type="entry name" value="TOP1Ac"/>
    <property type="match status" value="1"/>
</dbReference>
<dbReference type="GO" id="GO:0003917">
    <property type="term" value="F:DNA topoisomerase type I (single strand cut, ATP-independent) activity"/>
    <property type="evidence" value="ECO:0007669"/>
    <property type="project" value="UniProtKB-UniRule"/>
</dbReference>
<dbReference type="InterPro" id="IPR013825">
    <property type="entry name" value="Topo_IA_cen_sub2"/>
</dbReference>
<dbReference type="RefSeq" id="WP_069204019.1">
    <property type="nucleotide sequence ID" value="NZ_CP014168.1"/>
</dbReference>
<dbReference type="InterPro" id="IPR013826">
    <property type="entry name" value="Topo_IA_cen_sub3"/>
</dbReference>
<sequence length="857" mass="94222">MQLVIVESPAKAKTIEKYLGSDYRVLASYGHVRDLPPKDGSVDPDDGFAMEWENYADKARQLKAITDEAKHADRLILATDPDREGEAISWHVQEVLRARKALPKDVQRVTFNAITKATVTEAMKHPRELDTDLIDAYRARRALDYLVGFTLSPVLWRKLPGAKSAGRVQSVALRLIVEREREIEAFRAQEYWSVTAQMEQDGTPFVARLTRWNGDKIDRLSIGDEGTALRAKADVEQGHFTVQSVETKPATRNPPPPFTTSTLQQEAARKLGFSADHTMRIAQSLYEDGAITYMRTDGVQMDGSAISAARLAIANRYDAGYVPDKPRQYTSKAKNAQEAHEAIRPTDFSKDRAGAGDHGRLYDLIWKRALASQMASARLERTTVELAEGTGRTALRATGQVVLFPGYLALYEEGTDDSQDEDARRLPRMRDGDAPAKKAVDAEQHFTQPPPRFSEASLVKRLEELGIGRPSTYASIIKTLKDRSYVRTEKNRFFAEESGRLVTAFLERFFERYVGYDFTAGLEDELDEVSGGRAQWQAVLEAFWKDFKPRTTEVMEQKPSEVTAELDKFLAPYLFPERADGGDPRLCPSCGAGQLALRGGKFGAFVACSNYPECKYTRRFGQGGAAEDGAALENEILGNDPETGLPVERKSGRFGPYIQLGDGKEAKRASIPKDVPELDLEWALKLLSLPRTIGTHPETGQPINAAIGRYGPYLVHDGKYARLTSTAEVFETGMNAAVVKLAEAAAGGGRPQRGAAREPLKVLGKHPRTEAEIKLMEGRYGAYVTDGETNATLPKSIEKDALTLEEAAQLIDARAAAAPAKPKKKAPAKKAAAKKPAAAKTAKAPAKKAAPKVAKKA</sequence>
<dbReference type="InterPro" id="IPR005733">
    <property type="entry name" value="TopoI_bac-type"/>
</dbReference>
<feature type="active site" description="O-(5'-phospho-DNA)-tyrosine intermediate" evidence="10">
    <location>
        <position position="293"/>
    </location>
</feature>
<dbReference type="Gene3D" id="1.10.460.10">
    <property type="entry name" value="Topoisomerase I, domain 2"/>
    <property type="match status" value="1"/>
</dbReference>
<evidence type="ECO:0000313" key="14">
    <source>
        <dbReference type="EMBL" id="AOH83445.1"/>
    </source>
</evidence>
<feature type="region of interest" description="Disordered" evidence="11">
    <location>
        <begin position="325"/>
        <end position="354"/>
    </location>
</feature>
<evidence type="ECO:0000256" key="7">
    <source>
        <dbReference type="ARBA" id="ARBA00023029"/>
    </source>
</evidence>
<accession>A0A1B3Z7N9</accession>
<feature type="domain" description="Topo IA-type catalytic" evidence="13">
    <location>
        <begin position="130"/>
        <end position="551"/>
    </location>
</feature>
<evidence type="ECO:0000256" key="3">
    <source>
        <dbReference type="ARBA" id="ARBA00022723"/>
    </source>
</evidence>
<evidence type="ECO:0000256" key="9">
    <source>
        <dbReference type="ARBA" id="ARBA00023235"/>
    </source>
</evidence>
<dbReference type="EC" id="5.6.2.1" evidence="10"/>
<dbReference type="CDD" id="cd03363">
    <property type="entry name" value="TOPRIM_TopoIA_TopoI"/>
    <property type="match status" value="1"/>
</dbReference>
<comment type="subunit">
    <text evidence="10">Monomer.</text>
</comment>
<feature type="compositionally biased region" description="Basic residues" evidence="11">
    <location>
        <begin position="821"/>
        <end position="833"/>
    </location>
</feature>
<feature type="site" description="Interaction with DNA" evidence="10">
    <location>
        <position position="295"/>
    </location>
</feature>
<feature type="compositionally biased region" description="Basic and acidic residues" evidence="11">
    <location>
        <begin position="335"/>
        <end position="354"/>
    </location>
</feature>
<dbReference type="NCBIfam" id="TIGR01051">
    <property type="entry name" value="topA_bact"/>
    <property type="match status" value="1"/>
</dbReference>
<keyword evidence="15" id="KW-1185">Reference proteome</keyword>
<dbReference type="PROSITE" id="PS52039">
    <property type="entry name" value="TOPO_IA_2"/>
    <property type="match status" value="1"/>
</dbReference>
<feature type="site" description="Interaction with DNA" evidence="10">
    <location>
        <position position="140"/>
    </location>
</feature>
<keyword evidence="6" id="KW-0460">Magnesium</keyword>
<feature type="region of interest" description="Disordered" evidence="11">
    <location>
        <begin position="815"/>
        <end position="857"/>
    </location>
</feature>
<dbReference type="KEGG" id="span:AWL63_05145"/>
<dbReference type="InterPro" id="IPR023405">
    <property type="entry name" value="Topo_IA_core_domain"/>
</dbReference>
<dbReference type="PROSITE" id="PS00396">
    <property type="entry name" value="TOPO_IA_1"/>
    <property type="match status" value="1"/>
</dbReference>
<protein>
    <recommendedName>
        <fullName evidence="10">DNA topoisomerase 1</fullName>
        <ecNumber evidence="10">5.6.2.1</ecNumber>
    </recommendedName>
    <alternativeName>
        <fullName evidence="10">DNA topoisomerase I</fullName>
    </alternativeName>
</protein>
<keyword evidence="4" id="KW-0863">Zinc-finger</keyword>
<dbReference type="EMBL" id="CP014168">
    <property type="protein sequence ID" value="AOH83445.1"/>
    <property type="molecule type" value="Genomic_DNA"/>
</dbReference>
<feature type="site" description="Interaction with DNA" evidence="10">
    <location>
        <position position="141"/>
    </location>
</feature>
<dbReference type="Gene3D" id="3.40.50.140">
    <property type="match status" value="1"/>
</dbReference>
<dbReference type="InterPro" id="IPR006171">
    <property type="entry name" value="TOPRIM_dom"/>
</dbReference>
<dbReference type="InterPro" id="IPR013824">
    <property type="entry name" value="Topo_IA_cen_sub1"/>
</dbReference>
<feature type="compositionally biased region" description="Basic residues" evidence="11">
    <location>
        <begin position="845"/>
        <end position="857"/>
    </location>
</feature>
<keyword evidence="7 10" id="KW-0799">Topoisomerase</keyword>
<dbReference type="InterPro" id="IPR028612">
    <property type="entry name" value="Topoisom_1_IA"/>
</dbReference>
<evidence type="ECO:0000256" key="11">
    <source>
        <dbReference type="SAM" id="MobiDB-lite"/>
    </source>
</evidence>
<comment type="catalytic activity">
    <reaction evidence="1 10">
        <text>ATP-independent breakage of single-stranded DNA, followed by passage and rejoining.</text>
        <dbReference type="EC" id="5.6.2.1"/>
    </reaction>
</comment>
<evidence type="ECO:0000256" key="5">
    <source>
        <dbReference type="ARBA" id="ARBA00022833"/>
    </source>
</evidence>
<dbReference type="InterPro" id="IPR013498">
    <property type="entry name" value="Topo_IA_Znf"/>
</dbReference>
<dbReference type="PRINTS" id="PR00417">
    <property type="entry name" value="PRTPISMRASEI"/>
</dbReference>
<feature type="site" description="Interaction with DNA" evidence="10">
    <location>
        <position position="144"/>
    </location>
</feature>
<dbReference type="InterPro" id="IPR034149">
    <property type="entry name" value="TOPRIM_TopoI"/>
</dbReference>
<keyword evidence="8 10" id="KW-0238">DNA-binding</keyword>
<dbReference type="PROSITE" id="PS50880">
    <property type="entry name" value="TOPRIM"/>
    <property type="match status" value="1"/>
</dbReference>
<keyword evidence="9 10" id="KW-0413">Isomerase</keyword>
<dbReference type="InterPro" id="IPR013497">
    <property type="entry name" value="Topo_IA_cen"/>
</dbReference>
<evidence type="ECO:0000256" key="4">
    <source>
        <dbReference type="ARBA" id="ARBA00022771"/>
    </source>
</evidence>
<dbReference type="InterPro" id="IPR023406">
    <property type="entry name" value="Topo_IA_AS"/>
</dbReference>
<feature type="compositionally biased region" description="Low complexity" evidence="11">
    <location>
        <begin position="834"/>
        <end position="844"/>
    </location>
</feature>
<comment type="similarity">
    <text evidence="2 10">Belongs to the type IA topoisomerase family.</text>
</comment>
<dbReference type="SMART" id="SM00493">
    <property type="entry name" value="TOPRIM"/>
    <property type="match status" value="1"/>
</dbReference>
<evidence type="ECO:0000256" key="2">
    <source>
        <dbReference type="ARBA" id="ARBA00009446"/>
    </source>
</evidence>
<comment type="function">
    <text evidence="10">Releases the supercoiling and torsional tension of DNA, which is introduced during the DNA replication and transcription, by transiently cleaving and rejoining one strand of the DNA duplex. Introduces a single-strand break via transesterification at a target site in duplex DNA. The scissile phosphodiester is attacked by the catalytic tyrosine of the enzyme, resulting in the formation of a DNA-(5'-phosphotyrosyl)-enzyme intermediate and the expulsion of a 3'-OH DNA strand. The free DNA strand then undergoes passage around the unbroken strand, thus removing DNA supercoils. Finally, in the religation step, the DNA 3'-OH attacks the covalent intermediate to expel the active-site tyrosine and restore the DNA phosphodiester backbone.</text>
</comment>
<evidence type="ECO:0000259" key="13">
    <source>
        <dbReference type="PROSITE" id="PS52039"/>
    </source>
</evidence>
<dbReference type="Gene3D" id="1.10.290.10">
    <property type="entry name" value="Topoisomerase I, domain 4"/>
    <property type="match status" value="1"/>
</dbReference>